<evidence type="ECO:0000256" key="1">
    <source>
        <dbReference type="SAM" id="MobiDB-lite"/>
    </source>
</evidence>
<dbReference type="PANTHER" id="PTHR35273">
    <property type="entry name" value="ALPHA-1,4 POLYGALACTOSAMINIDASE, PUTATIVE (AFU_ORTHOLOGUE AFUA_3G07890)-RELATED"/>
    <property type="match status" value="1"/>
</dbReference>
<organism evidence="3 4">
    <name type="scientific">Actinoplanes philippinensis</name>
    <dbReference type="NCBI Taxonomy" id="35752"/>
    <lineage>
        <taxon>Bacteria</taxon>
        <taxon>Bacillati</taxon>
        <taxon>Actinomycetota</taxon>
        <taxon>Actinomycetes</taxon>
        <taxon>Micromonosporales</taxon>
        <taxon>Micromonosporaceae</taxon>
        <taxon>Actinoplanes</taxon>
    </lineage>
</organism>
<dbReference type="PANTHER" id="PTHR35273:SF2">
    <property type="entry name" value="ALPHA-GALACTOSIDASE"/>
    <property type="match status" value="1"/>
</dbReference>
<dbReference type="Gene3D" id="3.20.20.70">
    <property type="entry name" value="Aldolase class I"/>
    <property type="match status" value="1"/>
</dbReference>
<feature type="domain" description="Glycoside-hydrolase family GH114 TIM-barrel" evidence="2">
    <location>
        <begin position="104"/>
        <end position="321"/>
    </location>
</feature>
<protein>
    <recommendedName>
        <fullName evidence="2">Glycoside-hydrolase family GH114 TIM-barrel domain-containing protein</fullName>
    </recommendedName>
</protein>
<dbReference type="STRING" id="35752.SAMN05421541_104579"/>
<dbReference type="SUPFAM" id="SSF51445">
    <property type="entry name" value="(Trans)glycosidases"/>
    <property type="match status" value="1"/>
</dbReference>
<dbReference type="RefSeq" id="WP_093613488.1">
    <property type="nucleotide sequence ID" value="NZ_BOMT01000096.1"/>
</dbReference>
<dbReference type="OrthoDB" id="319933at2"/>
<sequence>MAASRTRLTVGLTMTAVALVALGVGIGTADAGTRAPWHSAKPSRTKPATTAPTTKASPSVAPGATSARPSATATKTPASPVASATATATVKPGSWTPPPANAVFDYQIGGVYTPPAGVTVVSRDSEAAPAAGLYNICYVNAFQAQPGAESWWTANHPELLLRDAAGKLVIDQDWDEVMLDFSTEAKRAALTGVVGGWMDRCATKGFQAVELDNLDSYTRSKGLLNQSQAIAYATSLATRAHARSLAVGQKNSAELSKANARKIGFDFAVAEECADYDECDAYTASYGDNVIVIEYSRAGFTKACSAFGSRLSIVLRDVDVTTPGNRSYVHEAC</sequence>
<name>A0A1I2ELM7_9ACTN</name>
<feature type="compositionally biased region" description="Low complexity" evidence="1">
    <location>
        <begin position="40"/>
        <end position="89"/>
    </location>
</feature>
<reference evidence="3 4" key="1">
    <citation type="submission" date="2016-10" db="EMBL/GenBank/DDBJ databases">
        <authorList>
            <person name="de Groot N.N."/>
        </authorList>
    </citation>
    <scope>NUCLEOTIDE SEQUENCE [LARGE SCALE GENOMIC DNA]</scope>
    <source>
        <strain evidence="3 4">DSM 43019</strain>
    </source>
</reference>
<feature type="region of interest" description="Disordered" evidence="1">
    <location>
        <begin position="32"/>
        <end position="94"/>
    </location>
</feature>
<evidence type="ECO:0000313" key="3">
    <source>
        <dbReference type="EMBL" id="SFE93994.1"/>
    </source>
</evidence>
<dbReference type="AlphaFoldDB" id="A0A1I2ELM7"/>
<dbReference type="InterPro" id="IPR004352">
    <property type="entry name" value="GH114_TIM-barrel"/>
</dbReference>
<proteinExistence type="predicted"/>
<evidence type="ECO:0000259" key="2">
    <source>
        <dbReference type="Pfam" id="PF03537"/>
    </source>
</evidence>
<gene>
    <name evidence="3" type="ORF">SAMN05421541_104579</name>
</gene>
<dbReference type="Pfam" id="PF03537">
    <property type="entry name" value="Glyco_hydro_114"/>
    <property type="match status" value="1"/>
</dbReference>
<accession>A0A1I2ELM7</accession>
<dbReference type="InterPro" id="IPR017853">
    <property type="entry name" value="GH"/>
</dbReference>
<dbReference type="InterPro" id="IPR013785">
    <property type="entry name" value="Aldolase_TIM"/>
</dbReference>
<dbReference type="Proteomes" id="UP000199645">
    <property type="component" value="Unassembled WGS sequence"/>
</dbReference>
<evidence type="ECO:0000313" key="4">
    <source>
        <dbReference type="Proteomes" id="UP000199645"/>
    </source>
</evidence>
<keyword evidence="4" id="KW-1185">Reference proteome</keyword>
<dbReference type="EMBL" id="FONV01000004">
    <property type="protein sequence ID" value="SFE93994.1"/>
    <property type="molecule type" value="Genomic_DNA"/>
</dbReference>